<name>A0ABS1SCB6_9RHOB</name>
<organism evidence="2 3">
    <name type="scientific">Paracoccus aerius</name>
    <dbReference type="NCBI Taxonomy" id="1915382"/>
    <lineage>
        <taxon>Bacteria</taxon>
        <taxon>Pseudomonadati</taxon>
        <taxon>Pseudomonadota</taxon>
        <taxon>Alphaproteobacteria</taxon>
        <taxon>Rhodobacterales</taxon>
        <taxon>Paracoccaceae</taxon>
        <taxon>Paracoccus</taxon>
    </lineage>
</organism>
<dbReference type="Proteomes" id="UP000644749">
    <property type="component" value="Unassembled WGS sequence"/>
</dbReference>
<gene>
    <name evidence="2" type="ORF">JL111_20770</name>
</gene>
<dbReference type="EMBL" id="JAESHT010000082">
    <property type="protein sequence ID" value="MBL3675880.1"/>
    <property type="molecule type" value="Genomic_DNA"/>
</dbReference>
<dbReference type="RefSeq" id="WP_191313436.1">
    <property type="nucleotide sequence ID" value="NZ_BNCL01000096.1"/>
</dbReference>
<accession>A0ABS1SCB6</accession>
<proteinExistence type="predicted"/>
<evidence type="ECO:0000313" key="3">
    <source>
        <dbReference type="Proteomes" id="UP000644749"/>
    </source>
</evidence>
<protein>
    <submittedName>
        <fullName evidence="2">Uncharacterized protein</fullName>
    </submittedName>
</protein>
<sequence length="210" mass="23370">MTLEEAMHTACAQVGIVPPNRIKVGDFVRTNTLERNGKGDATVLIFDDRQGGIATNWQTGQQHRFTLREPGQAPTPRPRDVEAERRAERDRLEVERICLAIIRGCRQDTHPYLARKGFPLDHALVCDDPRVHLPNTRLSQAIAAAIPASDKPLLVVPGRLGTGKDGRITTIQFITADGEKKNLLRGQMGGTAVDFHPELSRHFHREVSHL</sequence>
<reference evidence="2 3" key="1">
    <citation type="submission" date="2021-01" db="EMBL/GenBank/DDBJ databases">
        <title>011410 draft genome.</title>
        <authorList>
            <person name="Lang L."/>
        </authorList>
    </citation>
    <scope>NUCLEOTIDE SEQUENCE [LARGE SCALE GENOMIC DNA]</scope>
    <source>
        <strain evidence="2 3">KCTC 42845</strain>
    </source>
</reference>
<feature type="region of interest" description="Disordered" evidence="1">
    <location>
        <begin position="67"/>
        <end position="87"/>
    </location>
</feature>
<evidence type="ECO:0000313" key="2">
    <source>
        <dbReference type="EMBL" id="MBL3675880.1"/>
    </source>
</evidence>
<feature type="compositionally biased region" description="Basic and acidic residues" evidence="1">
    <location>
        <begin position="77"/>
        <end position="87"/>
    </location>
</feature>
<comment type="caution">
    <text evidence="2">The sequence shown here is derived from an EMBL/GenBank/DDBJ whole genome shotgun (WGS) entry which is preliminary data.</text>
</comment>
<keyword evidence="3" id="KW-1185">Reference proteome</keyword>
<evidence type="ECO:0000256" key="1">
    <source>
        <dbReference type="SAM" id="MobiDB-lite"/>
    </source>
</evidence>